<proteinExistence type="predicted"/>
<keyword evidence="1" id="KW-0805">Transcription regulation</keyword>
<feature type="DNA-binding region" description="H-T-H motif" evidence="4">
    <location>
        <begin position="32"/>
        <end position="51"/>
    </location>
</feature>
<comment type="caution">
    <text evidence="6">The sequence shown here is derived from an EMBL/GenBank/DDBJ whole genome shotgun (WGS) entry which is preliminary data.</text>
</comment>
<dbReference type="PANTHER" id="PTHR47506:SF7">
    <property type="entry name" value="TRANSCRIPTIONAL REGULATORY PROTEIN"/>
    <property type="match status" value="1"/>
</dbReference>
<evidence type="ECO:0000313" key="6">
    <source>
        <dbReference type="EMBL" id="MBF5052872.1"/>
    </source>
</evidence>
<keyword evidence="2 4" id="KW-0238">DNA-binding</keyword>
<organism evidence="6 7">
    <name type="scientific">Alloalcanivorax venustensis ISO4</name>
    <dbReference type="NCBI Taxonomy" id="1177184"/>
    <lineage>
        <taxon>Bacteria</taxon>
        <taxon>Pseudomonadati</taxon>
        <taxon>Pseudomonadota</taxon>
        <taxon>Gammaproteobacteria</taxon>
        <taxon>Oceanospirillales</taxon>
        <taxon>Alcanivoracaceae</taxon>
        <taxon>Alloalcanivorax</taxon>
    </lineage>
</organism>
<dbReference type="SUPFAM" id="SSF46689">
    <property type="entry name" value="Homeodomain-like"/>
    <property type="match status" value="1"/>
</dbReference>
<evidence type="ECO:0000256" key="2">
    <source>
        <dbReference type="ARBA" id="ARBA00023125"/>
    </source>
</evidence>
<dbReference type="Gene3D" id="1.10.357.10">
    <property type="entry name" value="Tetracycline Repressor, domain 2"/>
    <property type="match status" value="1"/>
</dbReference>
<dbReference type="GeneID" id="99766165"/>
<feature type="domain" description="HTH tetR-type" evidence="5">
    <location>
        <begin position="9"/>
        <end position="69"/>
    </location>
</feature>
<dbReference type="SUPFAM" id="SSF48498">
    <property type="entry name" value="Tetracyclin repressor-like, C-terminal domain"/>
    <property type="match status" value="1"/>
</dbReference>
<protein>
    <submittedName>
        <fullName evidence="6">TetR family transcriptional regulator</fullName>
    </submittedName>
</protein>
<reference evidence="6 7" key="1">
    <citation type="submission" date="2012-09" db="EMBL/GenBank/DDBJ databases">
        <title>Genome Sequence of alkane-degrading Bacterium Alcanivorax venustensis ISO4.</title>
        <authorList>
            <person name="Lai Q."/>
            <person name="Shao Z."/>
        </authorList>
    </citation>
    <scope>NUCLEOTIDE SEQUENCE [LARGE SCALE GENOMIC DNA]</scope>
    <source>
        <strain evidence="6 7">ISO4</strain>
    </source>
</reference>
<gene>
    <name evidence="6" type="ORF">ISO4_01474</name>
</gene>
<evidence type="ECO:0000259" key="5">
    <source>
        <dbReference type="PROSITE" id="PS50977"/>
    </source>
</evidence>
<dbReference type="Gene3D" id="1.10.10.60">
    <property type="entry name" value="Homeodomain-like"/>
    <property type="match status" value="1"/>
</dbReference>
<dbReference type="PROSITE" id="PS50977">
    <property type="entry name" value="HTH_TETR_2"/>
    <property type="match status" value="1"/>
</dbReference>
<evidence type="ECO:0000256" key="1">
    <source>
        <dbReference type="ARBA" id="ARBA00023015"/>
    </source>
</evidence>
<dbReference type="InterPro" id="IPR009057">
    <property type="entry name" value="Homeodomain-like_sf"/>
</dbReference>
<name>A0ABS0AFH2_9GAMM</name>
<dbReference type="InterPro" id="IPR001647">
    <property type="entry name" value="HTH_TetR"/>
</dbReference>
<evidence type="ECO:0000256" key="4">
    <source>
        <dbReference type="PROSITE-ProRule" id="PRU00335"/>
    </source>
</evidence>
<dbReference type="Pfam" id="PF00440">
    <property type="entry name" value="TetR_N"/>
    <property type="match status" value="1"/>
</dbReference>
<evidence type="ECO:0000313" key="7">
    <source>
        <dbReference type="Proteomes" id="UP000644441"/>
    </source>
</evidence>
<dbReference type="EMBL" id="ARXR01000009">
    <property type="protein sequence ID" value="MBF5052872.1"/>
    <property type="molecule type" value="Genomic_DNA"/>
</dbReference>
<dbReference type="PANTHER" id="PTHR47506">
    <property type="entry name" value="TRANSCRIPTIONAL REGULATORY PROTEIN"/>
    <property type="match status" value="1"/>
</dbReference>
<sequence length="190" mass="20387">MRVSKEQAAANREQIVHQAARLFRERGFDGIGVAELMKNAGLTHGGFYGHFDSKEQLMAEACEYAIGVTGRRWRRLVSDSDGPSMDTLARRYLSKRHRDAPGDGCVLAALAGDAARQSPPVRAAFTGSVKRFIDLLGNALPTRAKAARRQKAVAACAAMVGALVLSRAVDDPALSEEFLDAVAAQLPGTH</sequence>
<accession>A0ABS0AFH2</accession>
<keyword evidence="7" id="KW-1185">Reference proteome</keyword>
<evidence type="ECO:0000256" key="3">
    <source>
        <dbReference type="ARBA" id="ARBA00023163"/>
    </source>
</evidence>
<dbReference type="Proteomes" id="UP000644441">
    <property type="component" value="Unassembled WGS sequence"/>
</dbReference>
<dbReference type="InterPro" id="IPR036271">
    <property type="entry name" value="Tet_transcr_reg_TetR-rel_C_sf"/>
</dbReference>
<dbReference type="PRINTS" id="PR00455">
    <property type="entry name" value="HTHTETR"/>
</dbReference>
<keyword evidence="3" id="KW-0804">Transcription</keyword>
<dbReference type="RefSeq" id="WP_142948571.1">
    <property type="nucleotide sequence ID" value="NZ_ARXR01000009.1"/>
</dbReference>